<reference evidence="2 4" key="2">
    <citation type="journal article" date="2014" name="BMC Genomics">
        <title>An improved genome release (version Mt4.0) for the model legume Medicago truncatula.</title>
        <authorList>
            <person name="Tang H."/>
            <person name="Krishnakumar V."/>
            <person name="Bidwell S."/>
            <person name="Rosen B."/>
            <person name="Chan A."/>
            <person name="Zhou S."/>
            <person name="Gentzbittel L."/>
            <person name="Childs K.L."/>
            <person name="Yandell M."/>
            <person name="Gundlach H."/>
            <person name="Mayer K.F."/>
            <person name="Schwartz D.C."/>
            <person name="Town C.D."/>
        </authorList>
    </citation>
    <scope>GENOME REANNOTATION</scope>
    <source>
        <strain evidence="2">A17</strain>
        <strain evidence="3 4">cv. Jemalong A17</strain>
    </source>
</reference>
<evidence type="ECO:0000313" key="2">
    <source>
        <dbReference type="EMBL" id="KEH28067.1"/>
    </source>
</evidence>
<reference evidence="2 4" key="1">
    <citation type="journal article" date="2011" name="Nature">
        <title>The Medicago genome provides insight into the evolution of rhizobial symbioses.</title>
        <authorList>
            <person name="Young N.D."/>
            <person name="Debelle F."/>
            <person name="Oldroyd G.E."/>
            <person name="Geurts R."/>
            <person name="Cannon S.B."/>
            <person name="Udvardi M.K."/>
            <person name="Benedito V.A."/>
            <person name="Mayer K.F."/>
            <person name="Gouzy J."/>
            <person name="Schoof H."/>
            <person name="Van de Peer Y."/>
            <person name="Proost S."/>
            <person name="Cook D.R."/>
            <person name="Meyers B.C."/>
            <person name="Spannagl M."/>
            <person name="Cheung F."/>
            <person name="De Mita S."/>
            <person name="Krishnakumar V."/>
            <person name="Gundlach H."/>
            <person name="Zhou S."/>
            <person name="Mudge J."/>
            <person name="Bharti A.K."/>
            <person name="Murray J.D."/>
            <person name="Naoumkina M.A."/>
            <person name="Rosen B."/>
            <person name="Silverstein K.A."/>
            <person name="Tang H."/>
            <person name="Rombauts S."/>
            <person name="Zhao P.X."/>
            <person name="Zhou P."/>
            <person name="Barbe V."/>
            <person name="Bardou P."/>
            <person name="Bechner M."/>
            <person name="Bellec A."/>
            <person name="Berger A."/>
            <person name="Berges H."/>
            <person name="Bidwell S."/>
            <person name="Bisseling T."/>
            <person name="Choisne N."/>
            <person name="Couloux A."/>
            <person name="Denny R."/>
            <person name="Deshpande S."/>
            <person name="Dai X."/>
            <person name="Doyle J.J."/>
            <person name="Dudez A.M."/>
            <person name="Farmer A.D."/>
            <person name="Fouteau S."/>
            <person name="Franken C."/>
            <person name="Gibelin C."/>
            <person name="Gish J."/>
            <person name="Goldstein S."/>
            <person name="Gonzalez A.J."/>
            <person name="Green P.J."/>
            <person name="Hallab A."/>
            <person name="Hartog M."/>
            <person name="Hua A."/>
            <person name="Humphray S.J."/>
            <person name="Jeong D.H."/>
            <person name="Jing Y."/>
            <person name="Jocker A."/>
            <person name="Kenton S.M."/>
            <person name="Kim D.J."/>
            <person name="Klee K."/>
            <person name="Lai H."/>
            <person name="Lang C."/>
            <person name="Lin S."/>
            <person name="Macmil S.L."/>
            <person name="Magdelenat G."/>
            <person name="Matthews L."/>
            <person name="McCorrison J."/>
            <person name="Monaghan E.L."/>
            <person name="Mun J.H."/>
            <person name="Najar F.Z."/>
            <person name="Nicholson C."/>
            <person name="Noirot C."/>
            <person name="O'Bleness M."/>
            <person name="Paule C.R."/>
            <person name="Poulain J."/>
            <person name="Prion F."/>
            <person name="Qin B."/>
            <person name="Qu C."/>
            <person name="Retzel E.F."/>
            <person name="Riddle C."/>
            <person name="Sallet E."/>
            <person name="Samain S."/>
            <person name="Samson N."/>
            <person name="Sanders I."/>
            <person name="Saurat O."/>
            <person name="Scarpelli C."/>
            <person name="Schiex T."/>
            <person name="Segurens B."/>
            <person name="Severin A.J."/>
            <person name="Sherrier D.J."/>
            <person name="Shi R."/>
            <person name="Sims S."/>
            <person name="Singer S.R."/>
            <person name="Sinharoy S."/>
            <person name="Sterck L."/>
            <person name="Viollet A."/>
            <person name="Wang B.B."/>
            <person name="Wang K."/>
            <person name="Wang M."/>
            <person name="Wang X."/>
            <person name="Warfsmann J."/>
            <person name="Weissenbach J."/>
            <person name="White D.D."/>
            <person name="White J.D."/>
            <person name="Wiley G.B."/>
            <person name="Wincker P."/>
            <person name="Xing Y."/>
            <person name="Yang L."/>
            <person name="Yao Z."/>
            <person name="Ying F."/>
            <person name="Zhai J."/>
            <person name="Zhou L."/>
            <person name="Zuber A."/>
            <person name="Denarie J."/>
            <person name="Dixon R.A."/>
            <person name="May G.D."/>
            <person name="Schwartz D.C."/>
            <person name="Rogers J."/>
            <person name="Quetier F."/>
            <person name="Town C.D."/>
            <person name="Roe B.A."/>
        </authorList>
    </citation>
    <scope>NUCLEOTIDE SEQUENCE [LARGE SCALE GENOMIC DNA]</scope>
    <source>
        <strain evidence="2">A17</strain>
        <strain evidence="3 4">cv. Jemalong A17</strain>
    </source>
</reference>
<gene>
    <name evidence="2" type="ordered locus">MTR_5g062945</name>
</gene>
<feature type="region of interest" description="Disordered" evidence="1">
    <location>
        <begin position="75"/>
        <end position="95"/>
    </location>
</feature>
<keyword evidence="4" id="KW-1185">Reference proteome</keyword>
<evidence type="ECO:0000313" key="3">
    <source>
        <dbReference type="EnsemblPlants" id="KEH28067"/>
    </source>
</evidence>
<dbReference type="AlphaFoldDB" id="A0A072UEH2"/>
<name>A0A072UEH2_MEDTR</name>
<organism evidence="2 4">
    <name type="scientific">Medicago truncatula</name>
    <name type="common">Barrel medic</name>
    <name type="synonym">Medicago tribuloides</name>
    <dbReference type="NCBI Taxonomy" id="3880"/>
    <lineage>
        <taxon>Eukaryota</taxon>
        <taxon>Viridiplantae</taxon>
        <taxon>Streptophyta</taxon>
        <taxon>Embryophyta</taxon>
        <taxon>Tracheophyta</taxon>
        <taxon>Spermatophyta</taxon>
        <taxon>Magnoliopsida</taxon>
        <taxon>eudicotyledons</taxon>
        <taxon>Gunneridae</taxon>
        <taxon>Pentapetalae</taxon>
        <taxon>rosids</taxon>
        <taxon>fabids</taxon>
        <taxon>Fabales</taxon>
        <taxon>Fabaceae</taxon>
        <taxon>Papilionoideae</taxon>
        <taxon>50 kb inversion clade</taxon>
        <taxon>NPAAA clade</taxon>
        <taxon>Hologalegina</taxon>
        <taxon>IRL clade</taxon>
        <taxon>Trifolieae</taxon>
        <taxon>Medicago</taxon>
    </lineage>
</organism>
<protein>
    <submittedName>
        <fullName evidence="2 3">Uncharacterized protein</fullName>
    </submittedName>
</protein>
<proteinExistence type="predicted"/>
<sequence length="95" mass="11267">MRCYRLIWLYSHSWYNVDNIYDKRDYFMEDQISMQQDNNNYENIMILFGSGFKVRRQFLPKKFWSTTVGHRISTAGAATGHRSSDVDSGVDHNSF</sequence>
<dbReference type="EMBL" id="CM001221">
    <property type="protein sequence ID" value="KEH28067.1"/>
    <property type="molecule type" value="Genomic_DNA"/>
</dbReference>
<evidence type="ECO:0000256" key="1">
    <source>
        <dbReference type="SAM" id="MobiDB-lite"/>
    </source>
</evidence>
<dbReference type="EnsemblPlants" id="KEH28067">
    <property type="protein sequence ID" value="KEH28067"/>
    <property type="gene ID" value="MTR_5g062945"/>
</dbReference>
<dbReference type="Proteomes" id="UP000002051">
    <property type="component" value="Chromosome 5"/>
</dbReference>
<accession>A0A072UEH2</accession>
<dbReference type="HOGENOM" id="CLU_2376023_0_0_1"/>
<reference evidence="3" key="3">
    <citation type="submission" date="2015-04" db="UniProtKB">
        <authorList>
            <consortium name="EnsemblPlants"/>
        </authorList>
    </citation>
    <scope>IDENTIFICATION</scope>
    <source>
        <strain evidence="3">cv. Jemalong A17</strain>
    </source>
</reference>
<evidence type="ECO:0000313" key="4">
    <source>
        <dbReference type="Proteomes" id="UP000002051"/>
    </source>
</evidence>